<sequence>MPAARAYTINDTTETVPGTHASPWDLGTQDIIIGNTGTGALTVESGGVVKNRETHVGEKSGSTGTLTVTGDGSSLSGGTQIEAGILKVAADDNLGADTGGLDFSGGALATTASFTSARNVSLADPGGTIDTASATSLILSGAVTGTGGLTKEGDGTLILTGTNSSRGTTTINAGTLQIGNGGATGSITGHVVNNASLVFNRSGTYSFPGTLTGSGTVSLLGSGTVLFADPGAYSGAIHVSGSTVHLENQTQSGSVFTLDEGAILNGTGTIGGLQANSGSRVSPGNSPGTLIRVNGVVAFNASSIYRVDVTPAGAYDLISAGGAVTLSSGASV</sequence>
<dbReference type="NCBIfam" id="TIGR04393">
    <property type="entry name" value="rpt_T5SS_PEPC"/>
    <property type="match status" value="1"/>
</dbReference>
<dbReference type="RefSeq" id="WP_307057122.1">
    <property type="nucleotide sequence ID" value="NZ_JAUSUH010000001.1"/>
</dbReference>
<comment type="caution">
    <text evidence="2">The sequence shown here is derived from an EMBL/GenBank/DDBJ whole genome shotgun (WGS) entry which is preliminary data.</text>
</comment>
<gene>
    <name evidence="2" type="ORF">J2S76_000450</name>
</gene>
<dbReference type="Proteomes" id="UP001238467">
    <property type="component" value="Unassembled WGS sequence"/>
</dbReference>
<dbReference type="InterPro" id="IPR013425">
    <property type="entry name" value="Autotrns_rpt"/>
</dbReference>
<dbReference type="InterPro" id="IPR012332">
    <property type="entry name" value="Autotransporter_pectin_lyase_C"/>
</dbReference>
<dbReference type="Pfam" id="PF12951">
    <property type="entry name" value="PATR"/>
    <property type="match status" value="2"/>
</dbReference>
<reference evidence="2 3" key="1">
    <citation type="submission" date="2023-07" db="EMBL/GenBank/DDBJ databases">
        <title>Genomic Encyclopedia of Type Strains, Phase IV (KMG-IV): sequencing the most valuable type-strain genomes for metagenomic binning, comparative biology and taxonomic classification.</title>
        <authorList>
            <person name="Goeker M."/>
        </authorList>
    </citation>
    <scope>NUCLEOTIDE SEQUENCE [LARGE SCALE GENOMIC DNA]</scope>
    <source>
        <strain evidence="2 3">DSM 1277</strain>
    </source>
</reference>
<evidence type="ECO:0000313" key="3">
    <source>
        <dbReference type="Proteomes" id="UP001238467"/>
    </source>
</evidence>
<evidence type="ECO:0000256" key="1">
    <source>
        <dbReference type="ARBA" id="ARBA00022729"/>
    </source>
</evidence>
<name>A0ABU0DCC7_9HYPH</name>
<dbReference type="EMBL" id="JAUSUH010000001">
    <property type="protein sequence ID" value="MDQ0346049.1"/>
    <property type="molecule type" value="Genomic_DNA"/>
</dbReference>
<dbReference type="Gene3D" id="2.160.20.20">
    <property type="match status" value="1"/>
</dbReference>
<protein>
    <submittedName>
        <fullName evidence="2">Autotransporter-associated beta strand protein/T5SS/PEP-CTERM-associated repeat protein</fullName>
    </submittedName>
</protein>
<organism evidence="2 3">
    <name type="scientific">Ancylobacter vacuolatus</name>
    <dbReference type="NCBI Taxonomy" id="223389"/>
    <lineage>
        <taxon>Bacteria</taxon>
        <taxon>Pseudomonadati</taxon>
        <taxon>Pseudomonadota</taxon>
        <taxon>Alphaproteobacteria</taxon>
        <taxon>Hyphomicrobiales</taxon>
        <taxon>Xanthobacteraceae</taxon>
        <taxon>Ancylobacter</taxon>
    </lineage>
</organism>
<proteinExistence type="predicted"/>
<accession>A0ABU0DCC7</accession>
<dbReference type="SUPFAM" id="SSF51126">
    <property type="entry name" value="Pectin lyase-like"/>
    <property type="match status" value="2"/>
</dbReference>
<evidence type="ECO:0000313" key="2">
    <source>
        <dbReference type="EMBL" id="MDQ0346049.1"/>
    </source>
</evidence>
<dbReference type="NCBIfam" id="TIGR02601">
    <property type="entry name" value="autotrns_rpt"/>
    <property type="match status" value="2"/>
</dbReference>
<dbReference type="InterPro" id="IPR011050">
    <property type="entry name" value="Pectin_lyase_fold/virulence"/>
</dbReference>
<keyword evidence="3" id="KW-1185">Reference proteome</keyword>
<keyword evidence="1" id="KW-0732">Signal</keyword>
<dbReference type="InterPro" id="IPR030895">
    <property type="entry name" value="T5SS_PEPC_rpt"/>
</dbReference>